<dbReference type="InterPro" id="IPR016439">
    <property type="entry name" value="Lag1/Lac1-like"/>
</dbReference>
<feature type="transmembrane region" description="Helical" evidence="6">
    <location>
        <begin position="167"/>
        <end position="189"/>
    </location>
</feature>
<feature type="transmembrane region" description="Helical" evidence="6">
    <location>
        <begin position="292"/>
        <end position="316"/>
    </location>
</feature>
<dbReference type="Proteomes" id="UP001642409">
    <property type="component" value="Unassembled WGS sequence"/>
</dbReference>
<evidence type="ECO:0000256" key="1">
    <source>
        <dbReference type="ARBA" id="ARBA00004141"/>
    </source>
</evidence>
<feature type="transmembrane region" description="Helical" evidence="6">
    <location>
        <begin position="6"/>
        <end position="27"/>
    </location>
</feature>
<dbReference type="PANTHER" id="PTHR12560:SF0">
    <property type="entry name" value="LD18904P"/>
    <property type="match status" value="1"/>
</dbReference>
<dbReference type="SMART" id="SM00724">
    <property type="entry name" value="TLC"/>
    <property type="match status" value="1"/>
</dbReference>
<evidence type="ECO:0000256" key="4">
    <source>
        <dbReference type="ARBA" id="ARBA00023136"/>
    </source>
</evidence>
<sequence length="317" mass="37506">MISLTSVTSFALIPPFIIIHMVFRYYFQKFIIYTFRNNKNVKKLSECMFYLLQYSILTLVSSTIVIKQKLWWLNYENLFCEKIYMNSFNTMTACYLMLELSICISTAITWCFETRREHADFIMMVVHHACTISLICFSMYSKNYNMGVSTANLHDISDIFLEFSKMIYYLGFTQTSKVTFFLFCVSFIIPRCYVFPKFLIIPFYNGQLDDTLIKLDSNVNLLKAYSKLERTYIPAAFTVLFILNVIWTVAIVNMAFKLLIKKEWRDVREKQVSKNISSILFQLSFQLFQSQIYYFISHFLLIMAIAYSTFFLFSALI</sequence>
<keyword evidence="3 6" id="KW-1133">Transmembrane helix</keyword>
<feature type="transmembrane region" description="Helical" evidence="6">
    <location>
        <begin position="48"/>
        <end position="68"/>
    </location>
</feature>
<proteinExistence type="predicted"/>
<feature type="domain" description="TLC" evidence="7">
    <location>
        <begin position="31"/>
        <end position="260"/>
    </location>
</feature>
<evidence type="ECO:0000256" key="6">
    <source>
        <dbReference type="SAM" id="Phobius"/>
    </source>
</evidence>
<accession>A0ABP1KA69</accession>
<organism evidence="8 9">
    <name type="scientific">Hexamita inflata</name>
    <dbReference type="NCBI Taxonomy" id="28002"/>
    <lineage>
        <taxon>Eukaryota</taxon>
        <taxon>Metamonada</taxon>
        <taxon>Diplomonadida</taxon>
        <taxon>Hexamitidae</taxon>
        <taxon>Hexamitinae</taxon>
        <taxon>Hexamita</taxon>
    </lineage>
</organism>
<feature type="transmembrane region" description="Helical" evidence="6">
    <location>
        <begin position="88"/>
        <end position="112"/>
    </location>
</feature>
<keyword evidence="9" id="KW-1185">Reference proteome</keyword>
<dbReference type="EMBL" id="CAXDID020000214">
    <property type="protein sequence ID" value="CAL6057375.1"/>
    <property type="molecule type" value="Genomic_DNA"/>
</dbReference>
<evidence type="ECO:0000256" key="2">
    <source>
        <dbReference type="ARBA" id="ARBA00022692"/>
    </source>
</evidence>
<evidence type="ECO:0000313" key="9">
    <source>
        <dbReference type="Proteomes" id="UP001642409"/>
    </source>
</evidence>
<dbReference type="Pfam" id="PF03798">
    <property type="entry name" value="TRAM_LAG1_CLN8"/>
    <property type="match status" value="1"/>
</dbReference>
<keyword evidence="2 5" id="KW-0812">Transmembrane</keyword>
<comment type="caution">
    <text evidence="8">The sequence shown here is derived from an EMBL/GenBank/DDBJ whole genome shotgun (WGS) entry which is preliminary data.</text>
</comment>
<protein>
    <submittedName>
        <fullName evidence="8">Ceramide_synthetase</fullName>
    </submittedName>
</protein>
<evidence type="ECO:0000259" key="7">
    <source>
        <dbReference type="PROSITE" id="PS50922"/>
    </source>
</evidence>
<name>A0ABP1KA69_9EUKA</name>
<feature type="transmembrane region" description="Helical" evidence="6">
    <location>
        <begin position="232"/>
        <end position="256"/>
    </location>
</feature>
<feature type="transmembrane region" description="Helical" evidence="6">
    <location>
        <begin position="121"/>
        <end position="140"/>
    </location>
</feature>
<dbReference type="PROSITE" id="PS50922">
    <property type="entry name" value="TLC"/>
    <property type="match status" value="1"/>
</dbReference>
<comment type="subcellular location">
    <subcellularLocation>
        <location evidence="1">Membrane</location>
        <topology evidence="1">Multi-pass membrane protein</topology>
    </subcellularLocation>
</comment>
<gene>
    <name evidence="8" type="ORF">HINF_LOCUS47476</name>
</gene>
<evidence type="ECO:0000256" key="5">
    <source>
        <dbReference type="PROSITE-ProRule" id="PRU00205"/>
    </source>
</evidence>
<dbReference type="PANTHER" id="PTHR12560">
    <property type="entry name" value="LONGEVITY ASSURANCE FACTOR 1 LAG1"/>
    <property type="match status" value="1"/>
</dbReference>
<reference evidence="8 9" key="1">
    <citation type="submission" date="2024-07" db="EMBL/GenBank/DDBJ databases">
        <authorList>
            <person name="Akdeniz Z."/>
        </authorList>
    </citation>
    <scope>NUCLEOTIDE SEQUENCE [LARGE SCALE GENOMIC DNA]</scope>
</reference>
<dbReference type="InterPro" id="IPR006634">
    <property type="entry name" value="TLC-dom"/>
</dbReference>
<keyword evidence="4 5" id="KW-0472">Membrane</keyword>
<evidence type="ECO:0000256" key="3">
    <source>
        <dbReference type="ARBA" id="ARBA00022989"/>
    </source>
</evidence>
<evidence type="ECO:0000313" key="8">
    <source>
        <dbReference type="EMBL" id="CAL6057375.1"/>
    </source>
</evidence>